<gene>
    <name evidence="1" type="ORF">JX360_01475</name>
</gene>
<sequence>MERIIRRSQVIGLMALDGTTATGLGRVEEIWVDPQGRVSYFTSSQGYTPLEQVSVIGPDALLTYAHVVTAPGIPVSSLYKRVVRIGDQPVGWIEDFLFDWETGDIAAYILGGSIAEAWGGRAVLFPSDVETIDLEAVVVKEDAPQRLKSEGEGLKGFLSEKSQQVRQLVQRMGERLKSLVTPQDPPEVVRVKIQQVRDELAGAARFDQNVLNEAAEFLQQSWEHWQQRLNRATQRMQAALSAAWQKLTEKD</sequence>
<organism evidence="1 2">
    <name type="scientific">Thermostichus vulcanus str. 'Rupite'</name>
    <dbReference type="NCBI Taxonomy" id="2813851"/>
    <lineage>
        <taxon>Bacteria</taxon>
        <taxon>Bacillati</taxon>
        <taxon>Cyanobacteriota</taxon>
        <taxon>Cyanophyceae</taxon>
        <taxon>Thermostichales</taxon>
        <taxon>Thermostichaceae</taxon>
        <taxon>Thermostichus</taxon>
    </lineage>
</organism>
<evidence type="ECO:0000313" key="1">
    <source>
        <dbReference type="EMBL" id="MCJ2541585.1"/>
    </source>
</evidence>
<dbReference type="SUPFAM" id="SSF50346">
    <property type="entry name" value="PRC-barrel domain"/>
    <property type="match status" value="1"/>
</dbReference>
<comment type="caution">
    <text evidence="1">The sequence shown here is derived from an EMBL/GenBank/DDBJ whole genome shotgun (WGS) entry which is preliminary data.</text>
</comment>
<keyword evidence="2" id="KW-1185">Reference proteome</keyword>
<dbReference type="EMBL" id="JAFIRA010000002">
    <property type="protein sequence ID" value="MCJ2541585.1"/>
    <property type="molecule type" value="Genomic_DNA"/>
</dbReference>
<protein>
    <submittedName>
        <fullName evidence="1">PRC-barrel domain-containing protein</fullName>
    </submittedName>
</protein>
<dbReference type="RefSeq" id="WP_244348697.1">
    <property type="nucleotide sequence ID" value="NZ_JAFIRA010000002.1"/>
</dbReference>
<name>A0ABT0C8B9_THEVL</name>
<reference evidence="1" key="1">
    <citation type="submission" date="2021-02" db="EMBL/GenBank/DDBJ databases">
        <title>The CRISPR/cas machinery reduction and long-range gene transfer in the hot spring cyanobacterium Synechococcus.</title>
        <authorList>
            <person name="Dvorak P."/>
            <person name="Jahodarova E."/>
            <person name="Hasler P."/>
            <person name="Poulickova A."/>
        </authorList>
    </citation>
    <scope>NUCLEOTIDE SEQUENCE</scope>
    <source>
        <strain evidence="1">Rupite</strain>
    </source>
</reference>
<dbReference type="Proteomes" id="UP000830835">
    <property type="component" value="Unassembled WGS sequence"/>
</dbReference>
<proteinExistence type="predicted"/>
<accession>A0ABT0C8B9</accession>
<dbReference type="InterPro" id="IPR011033">
    <property type="entry name" value="PRC_barrel-like_sf"/>
</dbReference>
<evidence type="ECO:0000313" key="2">
    <source>
        <dbReference type="Proteomes" id="UP000830835"/>
    </source>
</evidence>